<evidence type="ECO:0000313" key="2">
    <source>
        <dbReference type="Proteomes" id="UP000094025"/>
    </source>
</evidence>
<evidence type="ECO:0008006" key="3">
    <source>
        <dbReference type="Google" id="ProtNLM"/>
    </source>
</evidence>
<dbReference type="STRING" id="1472378.AU381_16775"/>
<dbReference type="RefSeq" id="WP_064244258.1">
    <property type="nucleotide sequence ID" value="NZ_LPUX01000065.1"/>
</dbReference>
<proteinExistence type="predicted"/>
<dbReference type="Proteomes" id="UP000094025">
    <property type="component" value="Unassembled WGS sequence"/>
</dbReference>
<evidence type="ECO:0000313" key="1">
    <source>
        <dbReference type="EMBL" id="OAP35836.1"/>
    </source>
</evidence>
<accession>A0A178XKU3</accession>
<keyword evidence="2" id="KW-1185">Reference proteome</keyword>
<reference evidence="1 2" key="1">
    <citation type="journal article" date="2016" name="Int. J. Syst. Evol. Microbiol.">
        <title>Ensifer glycinis sp. nov., an novel rhizobial species associated with Glycine spp.</title>
        <authorList>
            <person name="Yan H."/>
            <person name="Yan J."/>
            <person name="Sui X.H."/>
            <person name="Wang E.T."/>
            <person name="Chen W.X."/>
            <person name="Zhang X.X."/>
            <person name="Chen W.F."/>
        </authorList>
    </citation>
    <scope>NUCLEOTIDE SEQUENCE [LARGE SCALE GENOMIC DNA]</scope>
    <source>
        <strain evidence="1 2">CCBAU 23380</strain>
    </source>
</reference>
<sequence length="210" mass="25452">MILYKYRALNRYTDEIIESRRLFCANWGELNDPMEGMFEFFSSDHHDRRYLEDIIRHKNEFRVCSLSKVKYSHLLWAHYADQFRGVLIAVDIPVPAADLVEVYYRSSHSFPVRRNWMNTETVARRILSSKHKDWSYEKEVRILSREEYFPIPIIRHVTLGIRSSRSDDERVMWLCRDHRIPVYKLRLTDEGLEERPIDEYYRARADSEAW</sequence>
<organism evidence="1 2">
    <name type="scientific">Sinorhizobium glycinis</name>
    <dbReference type="NCBI Taxonomy" id="1472378"/>
    <lineage>
        <taxon>Bacteria</taxon>
        <taxon>Pseudomonadati</taxon>
        <taxon>Pseudomonadota</taxon>
        <taxon>Alphaproteobacteria</taxon>
        <taxon>Hyphomicrobiales</taxon>
        <taxon>Rhizobiaceae</taxon>
        <taxon>Sinorhizobium/Ensifer group</taxon>
        <taxon>Sinorhizobium</taxon>
    </lineage>
</organism>
<dbReference type="EMBL" id="LPUX01000065">
    <property type="protein sequence ID" value="OAP35836.1"/>
    <property type="molecule type" value="Genomic_DNA"/>
</dbReference>
<dbReference type="OrthoDB" id="4119964at2"/>
<protein>
    <recommendedName>
        <fullName evidence="3">DUF2971 domain-containing protein</fullName>
    </recommendedName>
</protein>
<dbReference type="AlphaFoldDB" id="A0A178XKU3"/>
<gene>
    <name evidence="1" type="ORF">AU381_16775</name>
</gene>
<name>A0A178XKU3_9HYPH</name>
<comment type="caution">
    <text evidence="1">The sequence shown here is derived from an EMBL/GenBank/DDBJ whole genome shotgun (WGS) entry which is preliminary data.</text>
</comment>